<dbReference type="RefSeq" id="WP_369717565.1">
    <property type="nucleotide sequence ID" value="NZ_CP165647.1"/>
</dbReference>
<protein>
    <submittedName>
        <fullName evidence="2">IS3 family transposase</fullName>
    </submittedName>
</protein>
<organism evidence="2">
    <name type="scientific">Leptotrichia alba</name>
    <dbReference type="NCBI Taxonomy" id="3239304"/>
    <lineage>
        <taxon>Bacteria</taxon>
        <taxon>Fusobacteriati</taxon>
        <taxon>Fusobacteriota</taxon>
        <taxon>Fusobacteriia</taxon>
        <taxon>Fusobacteriales</taxon>
        <taxon>Leptotrichiaceae</taxon>
        <taxon>Leptotrichia</taxon>
    </lineage>
</organism>
<dbReference type="EMBL" id="CP165647">
    <property type="protein sequence ID" value="XDU63459.1"/>
    <property type="molecule type" value="Genomic_DNA"/>
</dbReference>
<dbReference type="KEGG" id="lala:AB8B28_11305"/>
<sequence>MSGLLEAKSLIFEYIETFYNSRRLHSHCKMLSPNEFEKKYSA</sequence>
<evidence type="ECO:0000313" key="2">
    <source>
        <dbReference type="EMBL" id="XDU63459.1"/>
    </source>
</evidence>
<evidence type="ECO:0000259" key="1">
    <source>
        <dbReference type="Pfam" id="PF13333"/>
    </source>
</evidence>
<proteinExistence type="predicted"/>
<gene>
    <name evidence="2" type="ORF">AB8B28_11305</name>
</gene>
<dbReference type="GO" id="GO:0015074">
    <property type="term" value="P:DNA integration"/>
    <property type="evidence" value="ECO:0007669"/>
    <property type="project" value="InterPro"/>
</dbReference>
<name>A0AB39V7Z7_9FUSO</name>
<dbReference type="AlphaFoldDB" id="A0AB39V7Z7"/>
<reference evidence="2" key="1">
    <citation type="submission" date="2024-07" db="EMBL/GenBank/DDBJ databases">
        <authorList>
            <person name="Li X.-J."/>
            <person name="Wang X."/>
        </authorList>
    </citation>
    <scope>NUCLEOTIDE SEQUENCE</scope>
    <source>
        <strain evidence="2">HSP-536</strain>
    </source>
</reference>
<dbReference type="InterPro" id="IPR001584">
    <property type="entry name" value="Integrase_cat-core"/>
</dbReference>
<dbReference type="Pfam" id="PF13333">
    <property type="entry name" value="rve_2"/>
    <property type="match status" value="1"/>
</dbReference>
<accession>A0AB39V7Z7</accession>
<feature type="domain" description="Integrase catalytic" evidence="1">
    <location>
        <begin position="5"/>
        <end position="39"/>
    </location>
</feature>